<keyword evidence="2" id="KW-0645">Protease</keyword>
<keyword evidence="3" id="KW-1185">Reference proteome</keyword>
<accession>A0ABU6K1W2</accession>
<proteinExistence type="predicted"/>
<dbReference type="EMBL" id="JAYXHS010000001">
    <property type="protein sequence ID" value="MEC5385521.1"/>
    <property type="molecule type" value="Genomic_DNA"/>
</dbReference>
<feature type="domain" description="YgjP-like metallopeptidase" evidence="1">
    <location>
        <begin position="36"/>
        <end position="246"/>
    </location>
</feature>
<dbReference type="CDD" id="cd07344">
    <property type="entry name" value="M48_yhfN_like"/>
    <property type="match status" value="1"/>
</dbReference>
<keyword evidence="2" id="KW-0378">Hydrolase</keyword>
<dbReference type="Gene3D" id="3.30.2010.10">
    <property type="entry name" value="Metalloproteases ('zincins'), catalytic domain"/>
    <property type="match status" value="1"/>
</dbReference>
<gene>
    <name evidence="2" type="ORF">VVD49_07275</name>
</gene>
<dbReference type="InterPro" id="IPR002725">
    <property type="entry name" value="YgjP-like_metallopeptidase"/>
</dbReference>
<evidence type="ECO:0000259" key="1">
    <source>
        <dbReference type="Pfam" id="PF01863"/>
    </source>
</evidence>
<keyword evidence="2" id="KW-0482">Metalloprotease</keyword>
<dbReference type="PANTHER" id="PTHR30399:SF1">
    <property type="entry name" value="UTP PYROPHOSPHATASE"/>
    <property type="match status" value="1"/>
</dbReference>
<evidence type="ECO:0000313" key="2">
    <source>
        <dbReference type="EMBL" id="MEC5385521.1"/>
    </source>
</evidence>
<dbReference type="Pfam" id="PF01863">
    <property type="entry name" value="YgjP-like"/>
    <property type="match status" value="1"/>
</dbReference>
<organism evidence="2 3">
    <name type="scientific">Uliginosibacterium silvisoli</name>
    <dbReference type="NCBI Taxonomy" id="3114758"/>
    <lineage>
        <taxon>Bacteria</taxon>
        <taxon>Pseudomonadati</taxon>
        <taxon>Pseudomonadota</taxon>
        <taxon>Betaproteobacteria</taxon>
        <taxon>Rhodocyclales</taxon>
        <taxon>Zoogloeaceae</taxon>
        <taxon>Uliginosibacterium</taxon>
    </lineage>
</organism>
<dbReference type="RefSeq" id="WP_327598474.1">
    <property type="nucleotide sequence ID" value="NZ_JAYXHS010000001.1"/>
</dbReference>
<sequence length="254" mass="29515">MAIGLDKRRSLQESETRSIQFGARSIPYTLKRASRRTLGMTIDQRGLTVSIPHRVSIAETERFMRERGAWIIEKLDEWTARPVPQKFEVADGTQFPMLGQTCRVHLTTGIPPRIDWLDGVNGREVHLRMRPNEAPKAMLMRALQGYALRYFGGRIEEYGWMLQQFAPHVKLPPLYLTNARTRWGSCSERSGIRLNWRLIHLPNAQVDYVVAHELAHLLEMNHSRRFWDVVELMYPDHRDAQAALREAHTIIPAW</sequence>
<evidence type="ECO:0000313" key="3">
    <source>
        <dbReference type="Proteomes" id="UP001331561"/>
    </source>
</evidence>
<protein>
    <submittedName>
        <fullName evidence="2">SprT family zinc-dependent metalloprotease</fullName>
        <ecNumber evidence="2">3.4.-.-</ecNumber>
    </submittedName>
</protein>
<dbReference type="InterPro" id="IPR053136">
    <property type="entry name" value="UTP_pyrophosphatase-like"/>
</dbReference>
<name>A0ABU6K1W2_9RHOO</name>
<dbReference type="GO" id="GO:0008237">
    <property type="term" value="F:metallopeptidase activity"/>
    <property type="evidence" value="ECO:0007669"/>
    <property type="project" value="UniProtKB-KW"/>
</dbReference>
<dbReference type="Proteomes" id="UP001331561">
    <property type="component" value="Unassembled WGS sequence"/>
</dbReference>
<comment type="caution">
    <text evidence="2">The sequence shown here is derived from an EMBL/GenBank/DDBJ whole genome shotgun (WGS) entry which is preliminary data.</text>
</comment>
<reference evidence="2 3" key="1">
    <citation type="submission" date="2024-01" db="EMBL/GenBank/DDBJ databases">
        <title>Uliginosibacterium soil sp. nov.</title>
        <authorList>
            <person name="Lv Y."/>
        </authorList>
    </citation>
    <scope>NUCLEOTIDE SEQUENCE [LARGE SCALE GENOMIC DNA]</scope>
    <source>
        <strain evidence="2 3">H3</strain>
    </source>
</reference>
<dbReference type="PANTHER" id="PTHR30399">
    <property type="entry name" value="UNCHARACTERIZED PROTEIN YGJP"/>
    <property type="match status" value="1"/>
</dbReference>
<dbReference type="EC" id="3.4.-.-" evidence="2"/>